<dbReference type="Proteomes" id="UP000069272">
    <property type="component" value="Chromosome 3R"/>
</dbReference>
<reference evidence="1 2" key="1">
    <citation type="journal article" date="2017" name="G3 (Bethesda)">
        <title>The Physical Genome Mapping of Anopheles albimanus Corrected Scaffold Misassemblies and Identified Interarm Rearrangements in Genus Anopheles.</title>
        <authorList>
            <person name="Artemov G.N."/>
            <person name="Peery A.N."/>
            <person name="Jiang X."/>
            <person name="Tu Z."/>
            <person name="Stegniy V.N."/>
            <person name="Sharakhova M.V."/>
            <person name="Sharakhov I.V."/>
        </authorList>
    </citation>
    <scope>NUCLEOTIDE SEQUENCE [LARGE SCALE GENOMIC DNA]</scope>
    <source>
        <strain evidence="1 2">ALBI9_A</strain>
    </source>
</reference>
<accession>A0A182FZA3</accession>
<organism evidence="1 2">
    <name type="scientific">Anopheles albimanus</name>
    <name type="common">New world malaria mosquito</name>
    <dbReference type="NCBI Taxonomy" id="7167"/>
    <lineage>
        <taxon>Eukaryota</taxon>
        <taxon>Metazoa</taxon>
        <taxon>Ecdysozoa</taxon>
        <taxon>Arthropoda</taxon>
        <taxon>Hexapoda</taxon>
        <taxon>Insecta</taxon>
        <taxon>Pterygota</taxon>
        <taxon>Neoptera</taxon>
        <taxon>Endopterygota</taxon>
        <taxon>Diptera</taxon>
        <taxon>Nematocera</taxon>
        <taxon>Culicoidea</taxon>
        <taxon>Culicidae</taxon>
        <taxon>Anophelinae</taxon>
        <taxon>Anopheles</taxon>
    </lineage>
</organism>
<reference evidence="1" key="2">
    <citation type="submission" date="2022-08" db="UniProtKB">
        <authorList>
            <consortium name="EnsemblMetazoa"/>
        </authorList>
    </citation>
    <scope>IDENTIFICATION</scope>
    <source>
        <strain evidence="1">STECLA/ALBI9_A</strain>
    </source>
</reference>
<evidence type="ECO:0000313" key="1">
    <source>
        <dbReference type="EnsemblMetazoa" id="AALB014920-PA"/>
    </source>
</evidence>
<name>A0A182FZA3_ANOAL</name>
<evidence type="ECO:0000313" key="2">
    <source>
        <dbReference type="Proteomes" id="UP000069272"/>
    </source>
</evidence>
<keyword evidence="2" id="KW-1185">Reference proteome</keyword>
<dbReference type="EnsemblMetazoa" id="AALB014920-RA">
    <property type="protein sequence ID" value="AALB014920-PA"/>
    <property type="gene ID" value="AALB014920"/>
</dbReference>
<sequence length="21" mass="2568">MGRVWVILTRRWWCGDCEDGE</sequence>
<dbReference type="AlphaFoldDB" id="A0A182FZA3"/>
<proteinExistence type="predicted"/>
<protein>
    <submittedName>
        <fullName evidence="1">Uncharacterized protein</fullName>
    </submittedName>
</protein>